<keyword evidence="3" id="KW-1185">Reference proteome</keyword>
<gene>
    <name evidence="2" type="ORF">PXEA_LOCUS18494</name>
</gene>
<evidence type="ECO:0000313" key="3">
    <source>
        <dbReference type="Proteomes" id="UP000784294"/>
    </source>
</evidence>
<dbReference type="Proteomes" id="UP000784294">
    <property type="component" value="Unassembled WGS sequence"/>
</dbReference>
<evidence type="ECO:0000313" key="2">
    <source>
        <dbReference type="EMBL" id="VEL25054.1"/>
    </source>
</evidence>
<accession>A0A448X0M5</accession>
<feature type="region of interest" description="Disordered" evidence="1">
    <location>
        <begin position="1"/>
        <end position="29"/>
    </location>
</feature>
<feature type="region of interest" description="Disordered" evidence="1">
    <location>
        <begin position="51"/>
        <end position="70"/>
    </location>
</feature>
<dbReference type="EMBL" id="CAAALY010071373">
    <property type="protein sequence ID" value="VEL25054.1"/>
    <property type="molecule type" value="Genomic_DNA"/>
</dbReference>
<reference evidence="2" key="1">
    <citation type="submission" date="2018-11" db="EMBL/GenBank/DDBJ databases">
        <authorList>
            <consortium name="Pathogen Informatics"/>
        </authorList>
    </citation>
    <scope>NUCLEOTIDE SEQUENCE</scope>
</reference>
<feature type="compositionally biased region" description="Basic and acidic residues" evidence="1">
    <location>
        <begin position="1"/>
        <end position="10"/>
    </location>
</feature>
<proteinExistence type="predicted"/>
<protein>
    <submittedName>
        <fullName evidence="2">Uncharacterized protein</fullName>
    </submittedName>
</protein>
<evidence type="ECO:0000256" key="1">
    <source>
        <dbReference type="SAM" id="MobiDB-lite"/>
    </source>
</evidence>
<sequence>MVSGRHDDGGHVGGSKYKRAPPSRQPDGRVVADSLVRVLVTQQKSLQLGLVRCSPPPPLPSSPTGTWPPKVRRLDANTPLITAPAASIHPSTSLTRPGRPTFSSPPEALLVHLLRTLHADKCAGL</sequence>
<dbReference type="AlphaFoldDB" id="A0A448X0M5"/>
<name>A0A448X0M5_9PLAT</name>
<comment type="caution">
    <text evidence="2">The sequence shown here is derived from an EMBL/GenBank/DDBJ whole genome shotgun (WGS) entry which is preliminary data.</text>
</comment>
<organism evidence="2 3">
    <name type="scientific">Protopolystoma xenopodis</name>
    <dbReference type="NCBI Taxonomy" id="117903"/>
    <lineage>
        <taxon>Eukaryota</taxon>
        <taxon>Metazoa</taxon>
        <taxon>Spiralia</taxon>
        <taxon>Lophotrochozoa</taxon>
        <taxon>Platyhelminthes</taxon>
        <taxon>Monogenea</taxon>
        <taxon>Polyopisthocotylea</taxon>
        <taxon>Polystomatidea</taxon>
        <taxon>Polystomatidae</taxon>
        <taxon>Protopolystoma</taxon>
    </lineage>
</organism>